<sequence>MTVRVLITGSREFLARAVVAGAISAVAREHPGEVLIIVHGAARGADSIAGAVARDFPGRLVEEQHVVTDWGSKANGTFDRTAGHRRNQRMVDAGAVVCLAFPARDHKSVGTWSCVAKAKAAGIEVRAFWDRPEDETVSD</sequence>
<dbReference type="OrthoDB" id="572639at2"/>
<dbReference type="Pfam" id="PF10686">
    <property type="entry name" value="YAcAr"/>
    <property type="match status" value="1"/>
</dbReference>
<reference evidence="2 3" key="1">
    <citation type="submission" date="2019-06" db="EMBL/GenBank/DDBJ databases">
        <title>Sequencing the genomes of 1000 actinobacteria strains.</title>
        <authorList>
            <person name="Klenk H.-P."/>
        </authorList>
    </citation>
    <scope>NUCLEOTIDE SEQUENCE [LARGE SCALE GENOMIC DNA]</scope>
    <source>
        <strain evidence="2 3">DSM 21947</strain>
    </source>
</reference>
<evidence type="ECO:0000313" key="2">
    <source>
        <dbReference type="EMBL" id="TQO20674.1"/>
    </source>
</evidence>
<feature type="domain" description="YspA cpYpsA-related SLOG" evidence="1">
    <location>
        <begin position="3"/>
        <end position="54"/>
    </location>
</feature>
<dbReference type="AlphaFoldDB" id="A0A8H2K8L7"/>
<protein>
    <submittedName>
        <fullName evidence="2">Uncharacterized protein DUF2493</fullName>
    </submittedName>
</protein>
<dbReference type="InterPro" id="IPR019627">
    <property type="entry name" value="YAcAr"/>
</dbReference>
<dbReference type="RefSeq" id="WP_141990956.1">
    <property type="nucleotide sequence ID" value="NZ_VFRA01000001.1"/>
</dbReference>
<proteinExistence type="predicted"/>
<dbReference type="Proteomes" id="UP000316560">
    <property type="component" value="Unassembled WGS sequence"/>
</dbReference>
<gene>
    <name evidence="2" type="ORF">FB472_2319</name>
</gene>
<evidence type="ECO:0000259" key="1">
    <source>
        <dbReference type="Pfam" id="PF10686"/>
    </source>
</evidence>
<dbReference type="EMBL" id="VFRA01000001">
    <property type="protein sequence ID" value="TQO20674.1"/>
    <property type="molecule type" value="Genomic_DNA"/>
</dbReference>
<name>A0A8H2K8L7_9MICO</name>
<organism evidence="2 3">
    <name type="scientific">Rhodoglobus vestalii</name>
    <dbReference type="NCBI Taxonomy" id="193384"/>
    <lineage>
        <taxon>Bacteria</taxon>
        <taxon>Bacillati</taxon>
        <taxon>Actinomycetota</taxon>
        <taxon>Actinomycetes</taxon>
        <taxon>Micrococcales</taxon>
        <taxon>Microbacteriaceae</taxon>
        <taxon>Rhodoglobus</taxon>
    </lineage>
</organism>
<accession>A0A8H2K8L7</accession>
<evidence type="ECO:0000313" key="3">
    <source>
        <dbReference type="Proteomes" id="UP000316560"/>
    </source>
</evidence>
<comment type="caution">
    <text evidence="2">The sequence shown here is derived from an EMBL/GenBank/DDBJ whole genome shotgun (WGS) entry which is preliminary data.</text>
</comment>
<keyword evidence="3" id="KW-1185">Reference proteome</keyword>